<reference evidence="3" key="2">
    <citation type="journal article" date="2018" name="BMC Genomics">
        <title>A manually annotated Actinidia chinensis var. chinensis (kiwifruit) genome highlights the challenges associated with draft genomes and gene prediction in plants.</title>
        <authorList>
            <person name="Pilkington S.M."/>
            <person name="Crowhurst R."/>
            <person name="Hilario E."/>
            <person name="Nardozza S."/>
            <person name="Fraser L."/>
            <person name="Peng Y."/>
            <person name="Gunaseelan K."/>
            <person name="Simpson R."/>
            <person name="Tahir J."/>
            <person name="Deroles S.C."/>
            <person name="Templeton K."/>
            <person name="Luo Z."/>
            <person name="Davy M."/>
            <person name="Cheng C."/>
            <person name="McNeilage M."/>
            <person name="Scaglione D."/>
            <person name="Liu Y."/>
            <person name="Zhang Q."/>
            <person name="Datson P."/>
            <person name="De Silva N."/>
            <person name="Gardiner S.E."/>
            <person name="Bassett H."/>
            <person name="Chagne D."/>
            <person name="McCallum J."/>
            <person name="Dzierzon H."/>
            <person name="Deng C."/>
            <person name="Wang Y.Y."/>
            <person name="Barron L."/>
            <person name="Manako K."/>
            <person name="Bowen J."/>
            <person name="Foster T.M."/>
            <person name="Erridge Z.A."/>
            <person name="Tiffin H."/>
            <person name="Waite C.N."/>
            <person name="Davies K.M."/>
            <person name="Grierson E.P."/>
            <person name="Laing W.A."/>
            <person name="Kirk R."/>
            <person name="Chen X."/>
            <person name="Wood M."/>
            <person name="Montefiori M."/>
            <person name="Brummell D.A."/>
            <person name="Schwinn K.E."/>
            <person name="Catanach A."/>
            <person name="Fullerton C."/>
            <person name="Li D."/>
            <person name="Meiyalaghan S."/>
            <person name="Nieuwenhuizen N."/>
            <person name="Read N."/>
            <person name="Prakash R."/>
            <person name="Hunter D."/>
            <person name="Zhang H."/>
            <person name="McKenzie M."/>
            <person name="Knabel M."/>
            <person name="Harris A."/>
            <person name="Allan A.C."/>
            <person name="Gleave A."/>
            <person name="Chen A."/>
            <person name="Janssen B.J."/>
            <person name="Plunkett B."/>
            <person name="Ampomah-Dwamena C."/>
            <person name="Voogd C."/>
            <person name="Leif D."/>
            <person name="Lafferty D."/>
            <person name="Souleyre E.J.F."/>
            <person name="Varkonyi-Gasic E."/>
            <person name="Gambi F."/>
            <person name="Hanley J."/>
            <person name="Yao J.L."/>
            <person name="Cheung J."/>
            <person name="David K.M."/>
            <person name="Warren B."/>
            <person name="Marsh K."/>
            <person name="Snowden K.C."/>
            <person name="Lin-Wang K."/>
            <person name="Brian L."/>
            <person name="Martinez-Sanchez M."/>
            <person name="Wang M."/>
            <person name="Ileperuma N."/>
            <person name="Macnee N."/>
            <person name="Campin R."/>
            <person name="McAtee P."/>
            <person name="Drummond R.S.M."/>
            <person name="Espley R.V."/>
            <person name="Ireland H.S."/>
            <person name="Wu R."/>
            <person name="Atkinson R.G."/>
            <person name="Karunairetnam S."/>
            <person name="Bulley S."/>
            <person name="Chunkath S."/>
            <person name="Hanley Z."/>
            <person name="Storey R."/>
            <person name="Thrimawithana A.H."/>
            <person name="Thomson S."/>
            <person name="David C."/>
            <person name="Testolin R."/>
            <person name="Huang H."/>
            <person name="Hellens R.P."/>
            <person name="Schaffer R.J."/>
        </authorList>
    </citation>
    <scope>NUCLEOTIDE SEQUENCE [LARGE SCALE GENOMIC DNA]</scope>
    <source>
        <strain evidence="3">cv. Red5</strain>
    </source>
</reference>
<dbReference type="PANTHER" id="PTHR13587:SF7">
    <property type="entry name" value="INTEGRATOR COMPLEX SUBUNIT 3"/>
    <property type="match status" value="1"/>
</dbReference>
<dbReference type="GO" id="GO:0005737">
    <property type="term" value="C:cytoplasm"/>
    <property type="evidence" value="ECO:0007669"/>
    <property type="project" value="TreeGrafter"/>
</dbReference>
<name>A0A2R6PFI1_ACTCC</name>
<dbReference type="Gramene" id="PSR90147">
    <property type="protein sequence ID" value="PSR90147"/>
    <property type="gene ID" value="CEY00_Acc30345"/>
</dbReference>
<feature type="domain" description="Integrator complex subunit 3 N-terminal" evidence="1">
    <location>
        <begin position="45"/>
        <end position="454"/>
    </location>
</feature>
<dbReference type="AlphaFoldDB" id="A0A2R6PFI1"/>
<dbReference type="InParanoid" id="A0A2R6PFI1"/>
<dbReference type="OrthoDB" id="2021145at2759"/>
<dbReference type="PANTHER" id="PTHR13587">
    <property type="entry name" value="INTEGRATOR COMPLEX SUBUNIT 3"/>
    <property type="match status" value="1"/>
</dbReference>
<comment type="caution">
    <text evidence="2">The sequence shown here is derived from an EMBL/GenBank/DDBJ whole genome shotgun (WGS) entry which is preliminary data.</text>
</comment>
<dbReference type="EMBL" id="NKQK01000026">
    <property type="protein sequence ID" value="PSR90147.1"/>
    <property type="molecule type" value="Genomic_DNA"/>
</dbReference>
<sequence>MASKLIQKAGHEAENPIEVSLREAFELLEPQLRPPFPLTIPTPPEYLNLNWAIIYGILCEPHLAKDHIKHLHGKIIDGYSFFTNTLTKVVNNLYPKLVYSAKIQLIWVTTEMVSVLAVGFNGLLVALLRQIVTGDFSEGNLWLCSELVTLFMAKWDCLLEEEPLVLTSALYTFLRLLSDHYRLSSNLKIEALMKMEISFCVRMLREQFHLCFKIGRDLVRLLQDLVHVPEFRDIWKDLLLNPGEFKTDEFRDISQLYLSRTSSRYFLLRITPEMETQLRFLLTHVKLGSQKRYETWFARKFLSLPESDALVTDIVRFICCSHHPPNEIILSDVIPRWAVIGWLLKSCRKNYVEANAKLALFYDWLFFDESFDNVMNIEPAILLIVHSIPKYIDMTHTLLEFLFLLMENYDFERNDIINRGILSAFCTLVRKGVVHSFDVLINCDALAPSLKQRLARLFSGMKACVPINFDQPSTCSSLNLPKASTMESQTPLQVDMEQ</sequence>
<gene>
    <name evidence="2" type="ORF">CEY00_Acc30345</name>
</gene>
<evidence type="ECO:0000259" key="1">
    <source>
        <dbReference type="Pfam" id="PF10189"/>
    </source>
</evidence>
<proteinExistence type="predicted"/>
<protein>
    <submittedName>
        <fullName evidence="2">Integrator complex subunit 3 like</fullName>
    </submittedName>
</protein>
<organism evidence="2 3">
    <name type="scientific">Actinidia chinensis var. chinensis</name>
    <name type="common">Chinese soft-hair kiwi</name>
    <dbReference type="NCBI Taxonomy" id="1590841"/>
    <lineage>
        <taxon>Eukaryota</taxon>
        <taxon>Viridiplantae</taxon>
        <taxon>Streptophyta</taxon>
        <taxon>Embryophyta</taxon>
        <taxon>Tracheophyta</taxon>
        <taxon>Spermatophyta</taxon>
        <taxon>Magnoliopsida</taxon>
        <taxon>eudicotyledons</taxon>
        <taxon>Gunneridae</taxon>
        <taxon>Pentapetalae</taxon>
        <taxon>asterids</taxon>
        <taxon>Ericales</taxon>
        <taxon>Actinidiaceae</taxon>
        <taxon>Actinidia</taxon>
    </lineage>
</organism>
<dbReference type="Proteomes" id="UP000241394">
    <property type="component" value="Chromosome LG26"/>
</dbReference>
<dbReference type="InterPro" id="IPR045334">
    <property type="entry name" value="INTS3"/>
</dbReference>
<keyword evidence="3" id="KW-1185">Reference proteome</keyword>
<dbReference type="OMA" id="HEAENPI"/>
<reference evidence="2 3" key="1">
    <citation type="submission" date="2017-07" db="EMBL/GenBank/DDBJ databases">
        <title>An improved, manually edited Actinidia chinensis var. chinensis (kiwifruit) genome highlights the challenges associated with draft genomes and gene prediction in plants.</title>
        <authorList>
            <person name="Pilkington S."/>
            <person name="Crowhurst R."/>
            <person name="Hilario E."/>
            <person name="Nardozza S."/>
            <person name="Fraser L."/>
            <person name="Peng Y."/>
            <person name="Gunaseelan K."/>
            <person name="Simpson R."/>
            <person name="Tahir J."/>
            <person name="Deroles S."/>
            <person name="Templeton K."/>
            <person name="Luo Z."/>
            <person name="Davy M."/>
            <person name="Cheng C."/>
            <person name="Mcneilage M."/>
            <person name="Scaglione D."/>
            <person name="Liu Y."/>
            <person name="Zhang Q."/>
            <person name="Datson P."/>
            <person name="De Silva N."/>
            <person name="Gardiner S."/>
            <person name="Bassett H."/>
            <person name="Chagne D."/>
            <person name="Mccallum J."/>
            <person name="Dzierzon H."/>
            <person name="Deng C."/>
            <person name="Wang Y.-Y."/>
            <person name="Barron N."/>
            <person name="Manako K."/>
            <person name="Bowen J."/>
            <person name="Foster T."/>
            <person name="Erridge Z."/>
            <person name="Tiffin H."/>
            <person name="Waite C."/>
            <person name="Davies K."/>
            <person name="Grierson E."/>
            <person name="Laing W."/>
            <person name="Kirk R."/>
            <person name="Chen X."/>
            <person name="Wood M."/>
            <person name="Montefiori M."/>
            <person name="Brummell D."/>
            <person name="Schwinn K."/>
            <person name="Catanach A."/>
            <person name="Fullerton C."/>
            <person name="Li D."/>
            <person name="Meiyalaghan S."/>
            <person name="Nieuwenhuizen N."/>
            <person name="Read N."/>
            <person name="Prakash R."/>
            <person name="Hunter D."/>
            <person name="Zhang H."/>
            <person name="Mckenzie M."/>
            <person name="Knabel M."/>
            <person name="Harris A."/>
            <person name="Allan A."/>
            <person name="Chen A."/>
            <person name="Janssen B."/>
            <person name="Plunkett B."/>
            <person name="Dwamena C."/>
            <person name="Voogd C."/>
            <person name="Leif D."/>
            <person name="Lafferty D."/>
            <person name="Souleyre E."/>
            <person name="Varkonyi-Gasic E."/>
            <person name="Gambi F."/>
            <person name="Hanley J."/>
            <person name="Yao J.-L."/>
            <person name="Cheung J."/>
            <person name="David K."/>
            <person name="Warren B."/>
            <person name="Marsh K."/>
            <person name="Snowden K."/>
            <person name="Lin-Wang K."/>
            <person name="Brian L."/>
            <person name="Martinez-Sanchez M."/>
            <person name="Wang M."/>
            <person name="Ileperuma N."/>
            <person name="Macnee N."/>
            <person name="Campin R."/>
            <person name="Mcatee P."/>
            <person name="Drummond R."/>
            <person name="Espley R."/>
            <person name="Ireland H."/>
            <person name="Wu R."/>
            <person name="Atkinson R."/>
            <person name="Karunairetnam S."/>
            <person name="Bulley S."/>
            <person name="Chunkath S."/>
            <person name="Hanley Z."/>
            <person name="Storey R."/>
            <person name="Thrimawithana A."/>
            <person name="Thomson S."/>
            <person name="David C."/>
            <person name="Testolin R."/>
        </authorList>
    </citation>
    <scope>NUCLEOTIDE SEQUENCE [LARGE SCALE GENOMIC DNA]</scope>
    <source>
        <strain evidence="3">cv. Red5</strain>
        <tissue evidence="2">Young leaf</tissue>
    </source>
</reference>
<evidence type="ECO:0000313" key="3">
    <source>
        <dbReference type="Proteomes" id="UP000241394"/>
    </source>
</evidence>
<dbReference type="FunCoup" id="A0A2R6PFI1">
    <property type="interactions" value="205"/>
</dbReference>
<dbReference type="Pfam" id="PF10189">
    <property type="entry name" value="Ints3_N"/>
    <property type="match status" value="1"/>
</dbReference>
<evidence type="ECO:0000313" key="2">
    <source>
        <dbReference type="EMBL" id="PSR90147.1"/>
    </source>
</evidence>
<accession>A0A2R6PFI1</accession>
<dbReference type="InterPro" id="IPR019333">
    <property type="entry name" value="INTS3_N"/>
</dbReference>
<dbReference type="STRING" id="1590841.A0A2R6PFI1"/>